<name>A0A0J6FDR1_COCPO</name>
<dbReference type="GO" id="GO:0005840">
    <property type="term" value="C:ribosome"/>
    <property type="evidence" value="ECO:0007669"/>
    <property type="project" value="UniProtKB-KW"/>
</dbReference>
<comment type="similarity">
    <text evidence="1">Belongs to the universal ribosomal protein uL5 family.</text>
</comment>
<keyword evidence="3" id="KW-0687">Ribonucleoprotein</keyword>
<evidence type="ECO:0000259" key="6">
    <source>
        <dbReference type="Pfam" id="PF00281"/>
    </source>
</evidence>
<dbReference type="AlphaFoldDB" id="A0A0J6FDR1"/>
<dbReference type="GO" id="GO:1990904">
    <property type="term" value="C:ribonucleoprotein complex"/>
    <property type="evidence" value="ECO:0007669"/>
    <property type="project" value="UniProtKB-KW"/>
</dbReference>
<reference evidence="9" key="2">
    <citation type="journal article" date="2009" name="Genome Res.">
        <title>Comparative genomic analyses of the human fungal pathogens Coccidioides and their relatives.</title>
        <authorList>
            <person name="Sharpton T.J."/>
            <person name="Stajich J.E."/>
            <person name="Rounsley S.D."/>
            <person name="Gardner M.J."/>
            <person name="Wortman J.R."/>
            <person name="Jordar V.S."/>
            <person name="Maiti R."/>
            <person name="Kodira C.D."/>
            <person name="Neafsey D.E."/>
            <person name="Zeng Q."/>
            <person name="Hung C.-Y."/>
            <person name="McMahan C."/>
            <person name="Muszewska A."/>
            <person name="Grynberg M."/>
            <person name="Mandel M.A."/>
            <person name="Kellner E.M."/>
            <person name="Barker B.M."/>
            <person name="Galgiani J.N."/>
            <person name="Orbach M.J."/>
            <person name="Kirkland T.N."/>
            <person name="Cole G.T."/>
            <person name="Henn M.R."/>
            <person name="Birren B.W."/>
            <person name="Taylor J.W."/>
        </authorList>
    </citation>
    <scope>NUCLEOTIDE SEQUENCE [LARGE SCALE GENOMIC DNA]</scope>
    <source>
        <strain evidence="9">RMSCC 3488</strain>
    </source>
</reference>
<dbReference type="InterPro" id="IPR002132">
    <property type="entry name" value="Ribosomal_uL5"/>
</dbReference>
<feature type="domain" description="Large ribosomal subunit protein uL5 C-terminal" evidence="7">
    <location>
        <begin position="288"/>
        <end position="386"/>
    </location>
</feature>
<dbReference type="InterPro" id="IPR022803">
    <property type="entry name" value="Ribosomal_uL5_dom_sf"/>
</dbReference>
<evidence type="ECO:0000256" key="2">
    <source>
        <dbReference type="ARBA" id="ARBA00022980"/>
    </source>
</evidence>
<keyword evidence="2 8" id="KW-0689">Ribosomal protein</keyword>
<dbReference type="VEuPathDB" id="FungiDB:CPAG_03355"/>
<dbReference type="Pfam" id="PF00673">
    <property type="entry name" value="Ribosomal_L5_C"/>
    <property type="match status" value="1"/>
</dbReference>
<feature type="compositionally biased region" description="Basic and acidic residues" evidence="5">
    <location>
        <begin position="188"/>
        <end position="207"/>
    </location>
</feature>
<feature type="region of interest" description="Disordered" evidence="5">
    <location>
        <begin position="58"/>
        <end position="89"/>
    </location>
</feature>
<dbReference type="GO" id="GO:0006412">
    <property type="term" value="P:translation"/>
    <property type="evidence" value="ECO:0007669"/>
    <property type="project" value="InterPro"/>
</dbReference>
<evidence type="ECO:0000256" key="4">
    <source>
        <dbReference type="ARBA" id="ARBA00040368"/>
    </source>
</evidence>
<feature type="compositionally biased region" description="Low complexity" evidence="5">
    <location>
        <begin position="67"/>
        <end position="80"/>
    </location>
</feature>
<evidence type="ECO:0000256" key="3">
    <source>
        <dbReference type="ARBA" id="ARBA00023274"/>
    </source>
</evidence>
<reference evidence="9" key="3">
    <citation type="journal article" date="2010" name="Genome Res.">
        <title>Population genomic sequencing of Coccidioides fungi reveals recent hybridization and transposon control.</title>
        <authorList>
            <person name="Neafsey D.E."/>
            <person name="Barker B.M."/>
            <person name="Sharpton T.J."/>
            <person name="Stajich J.E."/>
            <person name="Park D.J."/>
            <person name="Whiston E."/>
            <person name="Hung C.-Y."/>
            <person name="McMahan C."/>
            <person name="White J."/>
            <person name="Sykes S."/>
            <person name="Heiman D."/>
            <person name="Young S."/>
            <person name="Zeng Q."/>
            <person name="Abouelleil A."/>
            <person name="Aftuck L."/>
            <person name="Bessette D."/>
            <person name="Brown A."/>
            <person name="FitzGerald M."/>
            <person name="Lui A."/>
            <person name="Macdonald J.P."/>
            <person name="Priest M."/>
            <person name="Orbach M.J."/>
            <person name="Galgiani J.N."/>
            <person name="Kirkland T.N."/>
            <person name="Cole G.T."/>
            <person name="Birren B.W."/>
            <person name="Henn M.R."/>
            <person name="Taylor J.W."/>
            <person name="Rounsley S.D."/>
        </authorList>
    </citation>
    <scope>NUCLEOTIDE SEQUENCE [LARGE SCALE GENOMIC DNA]</scope>
    <source>
        <strain evidence="9">RMSCC 3488</strain>
    </source>
</reference>
<dbReference type="FunFam" id="3.30.1440.10:FF:000001">
    <property type="entry name" value="50S ribosomal protein L5"/>
    <property type="match status" value="1"/>
</dbReference>
<protein>
    <recommendedName>
        <fullName evidence="4">Large ribosomal subunit protein uL5m</fullName>
    </recommendedName>
</protein>
<evidence type="ECO:0000313" key="8">
    <source>
        <dbReference type="EMBL" id="KMM67019.1"/>
    </source>
</evidence>
<evidence type="ECO:0000256" key="5">
    <source>
        <dbReference type="SAM" id="MobiDB-lite"/>
    </source>
</evidence>
<accession>A0A0J6FDR1</accession>
<dbReference type="InterPro" id="IPR031309">
    <property type="entry name" value="Ribosomal_uL5_C"/>
</dbReference>
<dbReference type="Pfam" id="PF00281">
    <property type="entry name" value="Ribosomal_L5"/>
    <property type="match status" value="1"/>
</dbReference>
<proteinExistence type="inferred from homology"/>
<dbReference type="InterPro" id="IPR031310">
    <property type="entry name" value="Ribosomal_uL5_N"/>
</dbReference>
<sequence>MQPVQPRDIGVGLQNFLSKMKSWRAAVPAVTTIAAMALHELLSQLSRALARRVTPSICSPLPPLRRNASTNAPTTPPAANDLDELGSDSFFESSTIDSETVKKFDPISRSRTRRQQLPRSRYQYRSPKYDKGPLHPHRPPPEWDPSSRLFVPGPFTNSRVEQTYESTIAPDILTLCYVHNPPGFKPPPKPERLRSWDDSSPYHENRSLRGPRGGDVLRLLRKPITFRNIPKLEKITVHSYVKQAATDGSAYLHVAGMVLQAITNVRAQTHKSRTSVPKWGIAPGRSHVAATVELRGEDMYHFFGKLVDIVMPRIKDWKGVKGSSGDSSGNITLGFEPHMVALFPEVEVNYDMYPPKMIPGCHVTIQTSARMDKDARLLLNAMGIPFYGKYVD</sequence>
<dbReference type="SUPFAM" id="SSF55282">
    <property type="entry name" value="RL5-like"/>
    <property type="match status" value="1"/>
</dbReference>
<feature type="region of interest" description="Disordered" evidence="5">
    <location>
        <begin position="103"/>
        <end position="146"/>
    </location>
</feature>
<reference evidence="8 9" key="1">
    <citation type="submission" date="2007-06" db="EMBL/GenBank/DDBJ databases">
        <title>The Genome Sequence of Coccidioides posadasii RMSCC_3488.</title>
        <authorList>
            <consortium name="Coccidioides Genome Resources Consortium"/>
            <consortium name="The Broad Institute Genome Sequencing Platform"/>
            <person name="Henn M.R."/>
            <person name="Sykes S."/>
            <person name="Young S."/>
            <person name="Jaffe D."/>
            <person name="Berlin A."/>
            <person name="Alvarez P."/>
            <person name="Butler J."/>
            <person name="Gnerre S."/>
            <person name="Grabherr M."/>
            <person name="Mauceli E."/>
            <person name="Brockman W."/>
            <person name="Kodira C."/>
            <person name="Alvarado L."/>
            <person name="Zeng Q."/>
            <person name="Crawford M."/>
            <person name="Antoine C."/>
            <person name="Devon K."/>
            <person name="Galgiani J."/>
            <person name="Orsborn K."/>
            <person name="Lewis M.L."/>
            <person name="Nusbaum C."/>
            <person name="Galagan J."/>
            <person name="Birren B."/>
        </authorList>
    </citation>
    <scope>NUCLEOTIDE SEQUENCE [LARGE SCALE GENOMIC DNA]</scope>
    <source>
        <strain evidence="8 9">RMSCC 3488</strain>
    </source>
</reference>
<dbReference type="GO" id="GO:0003735">
    <property type="term" value="F:structural constituent of ribosome"/>
    <property type="evidence" value="ECO:0007669"/>
    <property type="project" value="InterPro"/>
</dbReference>
<organism evidence="8 9">
    <name type="scientific">Coccidioides posadasii RMSCC 3488</name>
    <dbReference type="NCBI Taxonomy" id="454284"/>
    <lineage>
        <taxon>Eukaryota</taxon>
        <taxon>Fungi</taxon>
        <taxon>Dikarya</taxon>
        <taxon>Ascomycota</taxon>
        <taxon>Pezizomycotina</taxon>
        <taxon>Eurotiomycetes</taxon>
        <taxon>Eurotiomycetidae</taxon>
        <taxon>Onygenales</taxon>
        <taxon>Onygenaceae</taxon>
        <taxon>Coccidioides</taxon>
    </lineage>
</organism>
<dbReference type="Gene3D" id="3.30.1440.10">
    <property type="match status" value="1"/>
</dbReference>
<gene>
    <name evidence="8" type="ORF">CPAG_03355</name>
</gene>
<dbReference type="Proteomes" id="UP000054567">
    <property type="component" value="Unassembled WGS sequence"/>
</dbReference>
<evidence type="ECO:0000256" key="1">
    <source>
        <dbReference type="ARBA" id="ARBA00008553"/>
    </source>
</evidence>
<dbReference type="PANTHER" id="PTHR11994">
    <property type="entry name" value="60S RIBOSOMAL PROTEIN L11-RELATED"/>
    <property type="match status" value="1"/>
</dbReference>
<feature type="domain" description="Large ribosomal subunit protein uL5 N-terminal" evidence="6">
    <location>
        <begin position="228"/>
        <end position="281"/>
    </location>
</feature>
<feature type="region of interest" description="Disordered" evidence="5">
    <location>
        <begin position="184"/>
        <end position="211"/>
    </location>
</feature>
<dbReference type="EMBL" id="DS268110">
    <property type="protein sequence ID" value="KMM67019.1"/>
    <property type="molecule type" value="Genomic_DNA"/>
</dbReference>
<dbReference type="OrthoDB" id="539541at2759"/>
<evidence type="ECO:0000259" key="7">
    <source>
        <dbReference type="Pfam" id="PF00673"/>
    </source>
</evidence>
<evidence type="ECO:0000313" key="9">
    <source>
        <dbReference type="Proteomes" id="UP000054567"/>
    </source>
</evidence>